<protein>
    <recommendedName>
        <fullName evidence="3">Tetratricopeptide repeat protein</fullName>
    </recommendedName>
</protein>
<evidence type="ECO:0000313" key="1">
    <source>
        <dbReference type="EMBL" id="GGK79989.1"/>
    </source>
</evidence>
<dbReference type="InterPro" id="IPR011990">
    <property type="entry name" value="TPR-like_helical_dom_sf"/>
</dbReference>
<dbReference type="Proteomes" id="UP000627984">
    <property type="component" value="Unassembled WGS sequence"/>
</dbReference>
<sequence length="216" mass="23314">MPASYGKKLSVSNWVHVVAQPIPGIERTEQSPARYARGVAHVTRGQLDRLLEQALMADDHENLARRLEELAEAYVSGDISRAAVLVLAAEEWRQAGKPVRALRCFQLAVDEGGDAGADPRAGIADTLFELEQPDEARKVIEEIRTGGVSPATALTVAETLAAYGEPQEAHAWATRGLGDAVPGGAEHAALLRVRYRIRVDLGLPEDELDALLDTSH</sequence>
<dbReference type="EMBL" id="BMQD01000014">
    <property type="protein sequence ID" value="GGK79989.1"/>
    <property type="molecule type" value="Genomic_DNA"/>
</dbReference>
<comment type="caution">
    <text evidence="1">The sequence shown here is derived from an EMBL/GenBank/DDBJ whole genome shotgun (WGS) entry which is preliminary data.</text>
</comment>
<evidence type="ECO:0008006" key="3">
    <source>
        <dbReference type="Google" id="ProtNLM"/>
    </source>
</evidence>
<organism evidence="1 2">
    <name type="scientific">Planomonospora parontospora</name>
    <dbReference type="NCBI Taxonomy" id="58119"/>
    <lineage>
        <taxon>Bacteria</taxon>
        <taxon>Bacillati</taxon>
        <taxon>Actinomycetota</taxon>
        <taxon>Actinomycetes</taxon>
        <taxon>Streptosporangiales</taxon>
        <taxon>Streptosporangiaceae</taxon>
        <taxon>Planomonospora</taxon>
    </lineage>
</organism>
<accession>A0AA37BJE2</accession>
<proteinExistence type="predicted"/>
<dbReference type="Gene3D" id="1.25.40.10">
    <property type="entry name" value="Tetratricopeptide repeat domain"/>
    <property type="match status" value="1"/>
</dbReference>
<evidence type="ECO:0000313" key="2">
    <source>
        <dbReference type="Proteomes" id="UP000627984"/>
    </source>
</evidence>
<gene>
    <name evidence="1" type="ORF">GCM10010126_44200</name>
</gene>
<reference evidence="1" key="2">
    <citation type="submission" date="2022-09" db="EMBL/GenBank/DDBJ databases">
        <authorList>
            <person name="Sun Q."/>
            <person name="Ohkuma M."/>
        </authorList>
    </citation>
    <scope>NUCLEOTIDE SEQUENCE</scope>
    <source>
        <strain evidence="1">JCM 3093</strain>
    </source>
</reference>
<name>A0AA37BJE2_9ACTN</name>
<reference evidence="1" key="1">
    <citation type="journal article" date="2014" name="Int. J. Syst. Evol. Microbiol.">
        <title>Complete genome sequence of Corynebacterium casei LMG S-19264T (=DSM 44701T), isolated from a smear-ripened cheese.</title>
        <authorList>
            <consortium name="US DOE Joint Genome Institute (JGI-PGF)"/>
            <person name="Walter F."/>
            <person name="Albersmeier A."/>
            <person name="Kalinowski J."/>
            <person name="Ruckert C."/>
        </authorList>
    </citation>
    <scope>NUCLEOTIDE SEQUENCE</scope>
    <source>
        <strain evidence="1">JCM 3093</strain>
    </source>
</reference>
<dbReference type="AlphaFoldDB" id="A0AA37BJE2"/>